<evidence type="ECO:0000313" key="5">
    <source>
        <dbReference type="Proteomes" id="UP001596548"/>
    </source>
</evidence>
<dbReference type="Proteomes" id="UP001596548">
    <property type="component" value="Unassembled WGS sequence"/>
</dbReference>
<evidence type="ECO:0000256" key="1">
    <source>
        <dbReference type="SAM" id="MobiDB-lite"/>
    </source>
</evidence>
<reference evidence="5" key="1">
    <citation type="journal article" date="2019" name="Int. J. Syst. Evol. Microbiol.">
        <title>The Global Catalogue of Microorganisms (GCM) 10K type strain sequencing project: providing services to taxonomists for standard genome sequencing and annotation.</title>
        <authorList>
            <consortium name="The Broad Institute Genomics Platform"/>
            <consortium name="The Broad Institute Genome Sequencing Center for Infectious Disease"/>
            <person name="Wu L."/>
            <person name="Ma J."/>
        </authorList>
    </citation>
    <scope>NUCLEOTIDE SEQUENCE [LARGE SCALE GENOMIC DNA]</scope>
    <source>
        <strain evidence="5">XZYJT-10</strain>
    </source>
</reference>
<feature type="region of interest" description="Disordered" evidence="1">
    <location>
        <begin position="101"/>
        <end position="125"/>
    </location>
</feature>
<keyword evidence="3" id="KW-0732">Signal</keyword>
<feature type="transmembrane region" description="Helical" evidence="2">
    <location>
        <begin position="258"/>
        <end position="281"/>
    </location>
</feature>
<keyword evidence="2" id="KW-1133">Transmembrane helix</keyword>
<evidence type="ECO:0000256" key="3">
    <source>
        <dbReference type="SAM" id="SignalP"/>
    </source>
</evidence>
<feature type="signal peptide" evidence="3">
    <location>
        <begin position="1"/>
        <end position="23"/>
    </location>
</feature>
<protein>
    <submittedName>
        <fullName evidence="4">Uncharacterized protein</fullName>
    </submittedName>
</protein>
<feature type="transmembrane region" description="Helical" evidence="2">
    <location>
        <begin position="293"/>
        <end position="311"/>
    </location>
</feature>
<evidence type="ECO:0000313" key="4">
    <source>
        <dbReference type="EMBL" id="MFC7278399.1"/>
    </source>
</evidence>
<name>A0ABW2I149_9ACTN</name>
<accession>A0ABW2I149</accession>
<comment type="caution">
    <text evidence="4">The sequence shown here is derived from an EMBL/GenBank/DDBJ whole genome shotgun (WGS) entry which is preliminary data.</text>
</comment>
<feature type="chain" id="PRO_5045575200" evidence="3">
    <location>
        <begin position="24"/>
        <end position="333"/>
    </location>
</feature>
<feature type="transmembrane region" description="Helical" evidence="2">
    <location>
        <begin position="210"/>
        <end position="227"/>
    </location>
</feature>
<dbReference type="EMBL" id="JBHTBJ010000032">
    <property type="protein sequence ID" value="MFC7278399.1"/>
    <property type="molecule type" value="Genomic_DNA"/>
</dbReference>
<feature type="transmembrane region" description="Helical" evidence="2">
    <location>
        <begin position="186"/>
        <end position="203"/>
    </location>
</feature>
<sequence>MRRLALPVIVAGALLGPATPAFAHGGDAPDATAYRTTVTGISTPEKGLSIRTVEAGARLELTNKTGHSVEVLGYSGEPYLDIRPDGTWENVRSPAAYLNATRTGDNPVPAAADPTAPPSWRKLSSSTTVRWHDRRTHWLSADLPPQAVADPSRAHRLRSWTVPLREQVRTFEVEGTLDWEPAPRAWLWWISAALVLVSALGLLRRWSGALRPVALAGAFAPFAYAVSTALDGGAPSLVLVLAGLLPLAAVFRHPPFYLALAGACLALFAGFAQTGAFGAAVLPTAGPAGLSRAFVMIALGVGVAMALTGVLRLRAALPPGTPESSADRTIVIA</sequence>
<evidence type="ECO:0000256" key="2">
    <source>
        <dbReference type="SAM" id="Phobius"/>
    </source>
</evidence>
<keyword evidence="2" id="KW-0472">Membrane</keyword>
<feature type="transmembrane region" description="Helical" evidence="2">
    <location>
        <begin position="233"/>
        <end position="251"/>
    </location>
</feature>
<organism evidence="4 5">
    <name type="scientific">Paractinoplanes rhizophilus</name>
    <dbReference type="NCBI Taxonomy" id="1416877"/>
    <lineage>
        <taxon>Bacteria</taxon>
        <taxon>Bacillati</taxon>
        <taxon>Actinomycetota</taxon>
        <taxon>Actinomycetes</taxon>
        <taxon>Micromonosporales</taxon>
        <taxon>Micromonosporaceae</taxon>
        <taxon>Paractinoplanes</taxon>
    </lineage>
</organism>
<gene>
    <name evidence="4" type="ORF">ACFQS1_30825</name>
</gene>
<keyword evidence="2" id="KW-0812">Transmembrane</keyword>
<keyword evidence="5" id="KW-1185">Reference proteome</keyword>
<dbReference type="RefSeq" id="WP_378975204.1">
    <property type="nucleotide sequence ID" value="NZ_JBHTBJ010000032.1"/>
</dbReference>
<proteinExistence type="predicted"/>